<dbReference type="EMBL" id="AP001633">
    <property type="protein sequence ID" value="BAD73012.1"/>
    <property type="molecule type" value="Genomic_DNA"/>
</dbReference>
<sequence>MGAVDDGSESSDGRVGNGEHEVHSSLGNSGGPRNIGVGECEEATALSVPDAEIVMVQSLCARGGNGEFPVGGYITRPAPAEENFPRPRPREMQLGSIFHHHRLRVAFTCIHHPSRVKQISLNVTHRKFGTNKGRAEEKVDSRC</sequence>
<evidence type="ECO:0000313" key="2">
    <source>
        <dbReference type="EMBL" id="BAD73012.1"/>
    </source>
</evidence>
<gene>
    <name evidence="2" type="primary">P0515G01.33</name>
</gene>
<dbReference type="Proteomes" id="UP000817658">
    <property type="component" value="Chromosome 1"/>
</dbReference>
<evidence type="ECO:0000256" key="1">
    <source>
        <dbReference type="SAM" id="MobiDB-lite"/>
    </source>
</evidence>
<protein>
    <submittedName>
        <fullName evidence="2">Uncharacterized protein</fullName>
    </submittedName>
</protein>
<dbReference type="AlphaFoldDB" id="Q5QNK3"/>
<name>Q5QNK3_ORYSJ</name>
<feature type="region of interest" description="Disordered" evidence="1">
    <location>
        <begin position="70"/>
        <end position="89"/>
    </location>
</feature>
<proteinExistence type="predicted"/>
<accession>Q5QNK3</accession>
<reference evidence="2" key="1">
    <citation type="journal article" date="2002" name="Nature">
        <title>The genome sequence and structure of rice chromosome 1.</title>
        <authorList>
            <person name="Sasaki T."/>
            <person name="Matsumoto T."/>
            <person name="Yamamoto K."/>
            <person name="Sakata K."/>
            <person name="Baba T."/>
            <person name="Katayose Y."/>
            <person name="Wu J."/>
            <person name="Niimura Y."/>
            <person name="Cheng Z."/>
            <person name="Nagamura Y."/>
            <person name="Antonio B.A."/>
            <person name="Kanamori H."/>
            <person name="Hosokawa S."/>
            <person name="Masukawa M."/>
            <person name="Arikawa K."/>
            <person name="Chiden Y."/>
            <person name="Hayashi M."/>
            <person name="Okamoto M."/>
            <person name="Ando T."/>
            <person name="Aoki H."/>
            <person name="Arita K."/>
            <person name="Hamada M."/>
            <person name="Harada C."/>
            <person name="Hijishita S."/>
            <person name="Honda M."/>
            <person name="Ichikawa Y."/>
            <person name="Idonuma A."/>
            <person name="Iijima M."/>
            <person name="Ikeda M."/>
            <person name="Ikeno M."/>
            <person name="Itoh S."/>
            <person name="Itoh T."/>
            <person name="Itoh Y."/>
            <person name="Itoh Y."/>
            <person name="Iwabuchi A."/>
            <person name="Kamiya K."/>
            <person name="Karasawa W."/>
            <person name="Katagiri S."/>
            <person name="Kikuta A."/>
            <person name="Kobayashi N."/>
            <person name="Kono I."/>
            <person name="Machita K."/>
            <person name="Maehara T."/>
            <person name="Mizuno H."/>
            <person name="Mizubayashi T."/>
            <person name="Mukai Y."/>
            <person name="Nagasaki H."/>
            <person name="Nakashima M."/>
            <person name="Nakama Y."/>
            <person name="Nakamichi Y."/>
            <person name="Nakamura M."/>
            <person name="Namiki N."/>
            <person name="Negishi M."/>
            <person name="Ohta I."/>
            <person name="Ono N."/>
            <person name="Saji S."/>
            <person name="Sakai K."/>
            <person name="Shibata M."/>
            <person name="Shimokawa T."/>
            <person name="Shomura A."/>
            <person name="Song J."/>
            <person name="Takazaki Y."/>
            <person name="Terasawa K."/>
            <person name="Tsuji K."/>
            <person name="Waki K."/>
            <person name="Yamagata H."/>
            <person name="Yamane H."/>
            <person name="Yoshiki S."/>
            <person name="Yoshihara R."/>
            <person name="Yukawa K."/>
            <person name="Zhong H."/>
            <person name="Iwama H."/>
            <person name="Endo T."/>
            <person name="Ito H."/>
            <person name="Hahn J.H."/>
            <person name="Kim H.I."/>
            <person name="Eun M.Y."/>
            <person name="Yano M."/>
            <person name="Jiang J."/>
            <person name="Gojobori T."/>
        </authorList>
    </citation>
    <scope>NUCLEOTIDE SEQUENCE [LARGE SCALE GENOMIC DNA]</scope>
</reference>
<organism evidence="2">
    <name type="scientific">Oryza sativa subsp. japonica</name>
    <name type="common">Rice</name>
    <dbReference type="NCBI Taxonomy" id="39947"/>
    <lineage>
        <taxon>Eukaryota</taxon>
        <taxon>Viridiplantae</taxon>
        <taxon>Streptophyta</taxon>
        <taxon>Embryophyta</taxon>
        <taxon>Tracheophyta</taxon>
        <taxon>Spermatophyta</taxon>
        <taxon>Magnoliopsida</taxon>
        <taxon>Liliopsida</taxon>
        <taxon>Poales</taxon>
        <taxon>Poaceae</taxon>
        <taxon>BOP clade</taxon>
        <taxon>Oryzoideae</taxon>
        <taxon>Oryzeae</taxon>
        <taxon>Oryzinae</taxon>
        <taxon>Oryza</taxon>
        <taxon>Oryza sativa</taxon>
    </lineage>
</organism>
<feature type="region of interest" description="Disordered" evidence="1">
    <location>
        <begin position="1"/>
        <end position="37"/>
    </location>
</feature>